<dbReference type="Proteomes" id="UP001073122">
    <property type="component" value="Unassembled WGS sequence"/>
</dbReference>
<organism evidence="2 3">
    <name type="scientific">Chryseobacterium formosus</name>
    <dbReference type="NCBI Taxonomy" id="1537363"/>
    <lineage>
        <taxon>Bacteria</taxon>
        <taxon>Pseudomonadati</taxon>
        <taxon>Bacteroidota</taxon>
        <taxon>Flavobacteriia</taxon>
        <taxon>Flavobacteriales</taxon>
        <taxon>Weeksellaceae</taxon>
        <taxon>Chryseobacterium group</taxon>
        <taxon>Chryseobacterium</taxon>
    </lineage>
</organism>
<dbReference type="RefSeq" id="WP_267267144.1">
    <property type="nucleotide sequence ID" value="NZ_JAOVZW010000024.1"/>
</dbReference>
<dbReference type="EMBL" id="JAOVZW010000024">
    <property type="protein sequence ID" value="MCX8525901.1"/>
    <property type="molecule type" value="Genomic_DNA"/>
</dbReference>
<evidence type="ECO:0000256" key="1">
    <source>
        <dbReference type="SAM" id="MobiDB-lite"/>
    </source>
</evidence>
<comment type="caution">
    <text evidence="2">The sequence shown here is derived from an EMBL/GenBank/DDBJ whole genome shotgun (WGS) entry which is preliminary data.</text>
</comment>
<evidence type="ECO:0000313" key="3">
    <source>
        <dbReference type="Proteomes" id="UP001073122"/>
    </source>
</evidence>
<sequence length="64" mass="7060">MKPHTTVSSTGQPCPTSGLWQSMGHFKTTIPMKSGNEMPSYCGSPIEWILILPDRAIRSKKSIL</sequence>
<accession>A0ABT3XW34</accession>
<gene>
    <name evidence="2" type="ORF">OF897_18460</name>
</gene>
<evidence type="ECO:0000313" key="2">
    <source>
        <dbReference type="EMBL" id="MCX8525901.1"/>
    </source>
</evidence>
<proteinExistence type="predicted"/>
<protein>
    <submittedName>
        <fullName evidence="2">Uncharacterized protein</fullName>
    </submittedName>
</protein>
<feature type="region of interest" description="Disordered" evidence="1">
    <location>
        <begin position="1"/>
        <end position="20"/>
    </location>
</feature>
<keyword evidence="3" id="KW-1185">Reference proteome</keyword>
<name>A0ABT3XW34_9FLAO</name>
<reference evidence="2" key="1">
    <citation type="submission" date="2022-10" db="EMBL/GenBank/DDBJ databases">
        <title>Chryseobacterium sp. nov., a novel bacterial species.</title>
        <authorList>
            <person name="Cao Y."/>
        </authorList>
    </citation>
    <scope>NUCLEOTIDE SEQUENCE</scope>
    <source>
        <strain evidence="2">CCTCC AB2015118</strain>
    </source>
</reference>